<reference evidence="2" key="1">
    <citation type="submission" date="2015-04" db="UniProtKB">
        <authorList>
            <consortium name="EnsemblPlants"/>
        </authorList>
    </citation>
    <scope>IDENTIFICATION</scope>
</reference>
<dbReference type="HOGENOM" id="CLU_1848213_0_0_1"/>
<evidence type="ECO:0000313" key="3">
    <source>
        <dbReference type="Proteomes" id="UP000026961"/>
    </source>
</evidence>
<keyword evidence="3" id="KW-1185">Reference proteome</keyword>
<reference evidence="2" key="2">
    <citation type="submission" date="2018-05" db="EMBL/GenBank/DDBJ databases">
        <title>OgluRS3 (Oryza glumaepatula Reference Sequence Version 3).</title>
        <authorList>
            <person name="Zhang J."/>
            <person name="Kudrna D."/>
            <person name="Lee S."/>
            <person name="Talag J."/>
            <person name="Welchert J."/>
            <person name="Wing R.A."/>
        </authorList>
    </citation>
    <scope>NUCLEOTIDE SEQUENCE [LARGE SCALE GENOMIC DNA]</scope>
</reference>
<name>A0A0E0B784_9ORYZ</name>
<evidence type="ECO:0000313" key="2">
    <source>
        <dbReference type="EnsemblPlants" id="OGLUM10G00760.1"/>
    </source>
</evidence>
<dbReference type="InterPro" id="IPR022059">
    <property type="entry name" value="DUF3615"/>
</dbReference>
<protein>
    <recommendedName>
        <fullName evidence="1">DUF3615 domain-containing protein</fullName>
    </recommendedName>
</protein>
<feature type="domain" description="DUF3615" evidence="1">
    <location>
        <begin position="34"/>
        <end position="88"/>
    </location>
</feature>
<evidence type="ECO:0000259" key="1">
    <source>
        <dbReference type="Pfam" id="PF12274"/>
    </source>
</evidence>
<accession>A0A0E0B784</accession>
<organism evidence="2">
    <name type="scientific">Oryza glumipatula</name>
    <dbReference type="NCBI Taxonomy" id="40148"/>
    <lineage>
        <taxon>Eukaryota</taxon>
        <taxon>Viridiplantae</taxon>
        <taxon>Streptophyta</taxon>
        <taxon>Embryophyta</taxon>
        <taxon>Tracheophyta</taxon>
        <taxon>Spermatophyta</taxon>
        <taxon>Magnoliopsida</taxon>
        <taxon>Liliopsida</taxon>
        <taxon>Poales</taxon>
        <taxon>Poaceae</taxon>
        <taxon>BOP clade</taxon>
        <taxon>Oryzoideae</taxon>
        <taxon>Oryzeae</taxon>
        <taxon>Oryzinae</taxon>
        <taxon>Oryza</taxon>
    </lineage>
</organism>
<dbReference type="Gramene" id="OGLUM10G00760.1">
    <property type="protein sequence ID" value="OGLUM10G00760.1"/>
    <property type="gene ID" value="OGLUM10G00760"/>
</dbReference>
<dbReference type="AlphaFoldDB" id="A0A0E0B784"/>
<dbReference type="Proteomes" id="UP000026961">
    <property type="component" value="Chromosome 10"/>
</dbReference>
<dbReference type="Pfam" id="PF12274">
    <property type="entry name" value="DUF3615"/>
    <property type="match status" value="1"/>
</dbReference>
<sequence length="139" mass="15154">MACHTGDILERKKTEKIGGGAGAACSGSTIIKAEQHLPLDGFTYTHVNFLATEKSASPSSPVLFFAEFDNEKAEGESPVLCCKVDMPLPCADFIMYAFNLESMSVKNIGNVEYNTTKHLVTFKFTPGKVVFTSQWHANV</sequence>
<proteinExistence type="predicted"/>
<dbReference type="EnsemblPlants" id="OGLUM10G00760.1">
    <property type="protein sequence ID" value="OGLUM10G00760.1"/>
    <property type="gene ID" value="OGLUM10G00760"/>
</dbReference>